<name>A0AAD4XAX7_9MAGN</name>
<dbReference type="GO" id="GO:0005634">
    <property type="term" value="C:nucleus"/>
    <property type="evidence" value="ECO:0007669"/>
    <property type="project" value="UniProtKB-SubCell"/>
</dbReference>
<comment type="caution">
    <text evidence="7">The sequence shown here is derived from an EMBL/GenBank/DDBJ whole genome shotgun (WGS) entry which is preliminary data.</text>
</comment>
<evidence type="ECO:0000256" key="6">
    <source>
        <dbReference type="SAM" id="MobiDB-lite"/>
    </source>
</evidence>
<evidence type="ECO:0000256" key="4">
    <source>
        <dbReference type="ARBA" id="ARBA00023242"/>
    </source>
</evidence>
<feature type="region of interest" description="Disordered" evidence="6">
    <location>
        <begin position="26"/>
        <end position="49"/>
    </location>
</feature>
<comment type="similarity">
    <text evidence="2 5">Belongs to the RRS1 family.</text>
</comment>
<sequence>MQRETELLQAIANAVFNIPTREDLDGPIVTLPPPTTRLPREKPLPVRRPPTAWETFDKTKGIKNRKKDKVVNVPEGILKIKQELDAEFGEDQTWGRGDANANANANANNIRPSIFPSHVQLSATSLPIPGTQSVQKKVGKHELESVAGKGMGSLEREQTDKVLNKLFSKHSHGIFDVNKHDGREKKRLRDYKYSSVLSKKALGLTEKSPTKCFLDKTNE</sequence>
<dbReference type="Proteomes" id="UP001202328">
    <property type="component" value="Unassembled WGS sequence"/>
</dbReference>
<evidence type="ECO:0000256" key="3">
    <source>
        <dbReference type="ARBA" id="ARBA00022517"/>
    </source>
</evidence>
<accession>A0AAD4XAX7</accession>
<organism evidence="7 8">
    <name type="scientific">Papaver atlanticum</name>
    <dbReference type="NCBI Taxonomy" id="357466"/>
    <lineage>
        <taxon>Eukaryota</taxon>
        <taxon>Viridiplantae</taxon>
        <taxon>Streptophyta</taxon>
        <taxon>Embryophyta</taxon>
        <taxon>Tracheophyta</taxon>
        <taxon>Spermatophyta</taxon>
        <taxon>Magnoliopsida</taxon>
        <taxon>Ranunculales</taxon>
        <taxon>Papaveraceae</taxon>
        <taxon>Papaveroideae</taxon>
        <taxon>Papaver</taxon>
    </lineage>
</organism>
<evidence type="ECO:0000256" key="5">
    <source>
        <dbReference type="RuleBase" id="RU364132"/>
    </source>
</evidence>
<dbReference type="InterPro" id="IPR007023">
    <property type="entry name" value="Ribosom_reg"/>
</dbReference>
<keyword evidence="8" id="KW-1185">Reference proteome</keyword>
<evidence type="ECO:0000256" key="2">
    <source>
        <dbReference type="ARBA" id="ARBA00010077"/>
    </source>
</evidence>
<comment type="function">
    <text evidence="5">Involved in ribosomal large subunit assembly.</text>
</comment>
<proteinExistence type="inferred from homology"/>
<dbReference type="Pfam" id="PF04939">
    <property type="entry name" value="RRS1"/>
    <property type="match status" value="1"/>
</dbReference>
<keyword evidence="4 5" id="KW-0539">Nucleus</keyword>
<evidence type="ECO:0000256" key="1">
    <source>
        <dbReference type="ARBA" id="ARBA00004123"/>
    </source>
</evidence>
<dbReference type="EMBL" id="JAJJMB010012081">
    <property type="protein sequence ID" value="KAI3891114.1"/>
    <property type="molecule type" value="Genomic_DNA"/>
</dbReference>
<dbReference type="AlphaFoldDB" id="A0AAD4XAX7"/>
<evidence type="ECO:0000313" key="8">
    <source>
        <dbReference type="Proteomes" id="UP001202328"/>
    </source>
</evidence>
<evidence type="ECO:0000313" key="7">
    <source>
        <dbReference type="EMBL" id="KAI3891114.1"/>
    </source>
</evidence>
<comment type="subcellular location">
    <subcellularLocation>
        <location evidence="1 5">Nucleus</location>
    </subcellularLocation>
</comment>
<gene>
    <name evidence="7" type="ORF">MKW98_007419</name>
</gene>
<reference evidence="7" key="1">
    <citation type="submission" date="2022-04" db="EMBL/GenBank/DDBJ databases">
        <title>A functionally conserved STORR gene fusion in Papaver species that diverged 16.8 million years ago.</title>
        <authorList>
            <person name="Catania T."/>
        </authorList>
    </citation>
    <scope>NUCLEOTIDE SEQUENCE</scope>
    <source>
        <strain evidence="7">S-188037</strain>
    </source>
</reference>
<protein>
    <recommendedName>
        <fullName evidence="5">Ribosome biogenesis regulatory protein</fullName>
    </recommendedName>
</protein>
<dbReference type="GO" id="GO:0042254">
    <property type="term" value="P:ribosome biogenesis"/>
    <property type="evidence" value="ECO:0007669"/>
    <property type="project" value="UniProtKB-KW"/>
</dbReference>
<keyword evidence="3 5" id="KW-0690">Ribosome biogenesis</keyword>